<dbReference type="InterPro" id="IPR052176">
    <property type="entry name" value="Glycosyl_Hydrlase_43_Enz"/>
</dbReference>
<dbReference type="RefSeq" id="WP_189626879.1">
    <property type="nucleotide sequence ID" value="NZ_BNAF01000008.1"/>
</dbReference>
<keyword evidence="5" id="KW-0326">Glycosidase</keyword>
<evidence type="ECO:0000256" key="2">
    <source>
        <dbReference type="ARBA" id="ARBA00022651"/>
    </source>
</evidence>
<comment type="similarity">
    <text evidence="1">Belongs to the glycosyl hydrolase 43 family.</text>
</comment>
<accession>A0ABQ3HVV5</accession>
<evidence type="ECO:0000256" key="3">
    <source>
        <dbReference type="ARBA" id="ARBA00022801"/>
    </source>
</evidence>
<keyword evidence="7" id="KW-1185">Reference proteome</keyword>
<comment type="caution">
    <text evidence="6">The sequence shown here is derived from an EMBL/GenBank/DDBJ whole genome shotgun (WGS) entry which is preliminary data.</text>
</comment>
<keyword evidence="2" id="KW-0858">Xylan degradation</keyword>
<evidence type="ECO:0000256" key="1">
    <source>
        <dbReference type="ARBA" id="ARBA00009865"/>
    </source>
</evidence>
<sequence length="641" mass="73214">MKKKELLYVRHLLLAFFATVFVHPLFAQDYKFGPAEKDYVGYLFAYFKGNAVEDEAICYAISTDGYHYRALNGNKPVLDSKQISTTGGVRDPHILRGEDGKSFYMVVTDMTSSKGWDSNRAMILLKSNDLIHWTHTVIHIQQRYTGHDDLKRVWAPQTIFDPAVGKYMVYWSMQHGTGPDIIYYAYANDDFTDLVGEPQVLFLPKNGKSCIDGDIINKNGLFYLFYKTEGDGNGLRLALTDSLTAGKWIEQPGYKQQTRDAVEGSSVFKLNQSDKYILMYDVYGKGKYQFCESVDLDRFRVIDEEVNMDFHPRHGSIIPLSRTELKALTDKWGIPQGMEISFRKNPILDGFYADPDVLYSNKTKKYYIYPTSDGFDGWGGYYFKTFSSDDLKTWKDEGVILDLKKDVPWGPRHAWAPTITEKMVKGDYKYYYYFTAAQKIGAAVSDSPTGPFKDSGKPLIDFKPEGVKGGQEIDPAVFNDPKSGKSYLYWGNGYLAVAELNKDMLSIKKNTVKVMTPDNTFREGVYVIYRKGTYYFLWSEDDTRSENYRVRYGTSRSPMGPIEIPENNLILQKDPSKGIYGTGHNSVLQIPGKDEWYIVYHRFNYPDGIKMGDPAGFNREVCIDPLHFDEEGNILPVVVSH</sequence>
<evidence type="ECO:0000313" key="7">
    <source>
        <dbReference type="Proteomes" id="UP000620550"/>
    </source>
</evidence>
<evidence type="ECO:0000313" key="6">
    <source>
        <dbReference type="EMBL" id="GHE39660.1"/>
    </source>
</evidence>
<evidence type="ECO:0000256" key="4">
    <source>
        <dbReference type="ARBA" id="ARBA00023277"/>
    </source>
</evidence>
<dbReference type="PANTHER" id="PTHR43772:SF2">
    <property type="entry name" value="PUTATIVE (AFU_ORTHOLOGUE AFUA_2G04480)-RELATED"/>
    <property type="match status" value="1"/>
</dbReference>
<dbReference type="Pfam" id="PF04616">
    <property type="entry name" value="Glyco_hydro_43"/>
    <property type="match status" value="2"/>
</dbReference>
<dbReference type="SUPFAM" id="SSF75005">
    <property type="entry name" value="Arabinanase/levansucrase/invertase"/>
    <property type="match status" value="2"/>
</dbReference>
<dbReference type="Proteomes" id="UP000620550">
    <property type="component" value="Unassembled WGS sequence"/>
</dbReference>
<dbReference type="CDD" id="cd18828">
    <property type="entry name" value="GH43_BT3675-like"/>
    <property type="match status" value="1"/>
</dbReference>
<dbReference type="CDD" id="cd08983">
    <property type="entry name" value="GH43_Bt3655-like"/>
    <property type="match status" value="1"/>
</dbReference>
<name>A0ABQ3HVV5_9SPHI</name>
<dbReference type="Gene3D" id="2.115.10.20">
    <property type="entry name" value="Glycosyl hydrolase domain, family 43"/>
    <property type="match status" value="2"/>
</dbReference>
<dbReference type="InterPro" id="IPR023296">
    <property type="entry name" value="Glyco_hydro_beta-prop_sf"/>
</dbReference>
<protein>
    <recommendedName>
        <fullName evidence="8">Glycoside hydrolase</fullName>
    </recommendedName>
</protein>
<dbReference type="PANTHER" id="PTHR43772">
    <property type="entry name" value="ENDO-1,4-BETA-XYLANASE"/>
    <property type="match status" value="1"/>
</dbReference>
<keyword evidence="2" id="KW-0624">Polysaccharide degradation</keyword>
<proteinExistence type="inferred from homology"/>
<keyword evidence="3" id="KW-0378">Hydrolase</keyword>
<dbReference type="EMBL" id="BNAF01000008">
    <property type="protein sequence ID" value="GHE39660.1"/>
    <property type="molecule type" value="Genomic_DNA"/>
</dbReference>
<dbReference type="InterPro" id="IPR006710">
    <property type="entry name" value="Glyco_hydro_43"/>
</dbReference>
<reference evidence="7" key="1">
    <citation type="journal article" date="2019" name="Int. J. Syst. Evol. Microbiol.">
        <title>The Global Catalogue of Microorganisms (GCM) 10K type strain sequencing project: providing services to taxonomists for standard genome sequencing and annotation.</title>
        <authorList>
            <consortium name="The Broad Institute Genomics Platform"/>
            <consortium name="The Broad Institute Genome Sequencing Center for Infectious Disease"/>
            <person name="Wu L."/>
            <person name="Ma J."/>
        </authorList>
    </citation>
    <scope>NUCLEOTIDE SEQUENCE [LARGE SCALE GENOMIC DNA]</scope>
    <source>
        <strain evidence="7">CGMCC 1.12966</strain>
    </source>
</reference>
<evidence type="ECO:0000256" key="5">
    <source>
        <dbReference type="ARBA" id="ARBA00023295"/>
    </source>
</evidence>
<gene>
    <name evidence="6" type="ORF">GCM10017764_23660</name>
</gene>
<organism evidence="6 7">
    <name type="scientific">Sphingobacterium griseoflavum</name>
    <dbReference type="NCBI Taxonomy" id="1474952"/>
    <lineage>
        <taxon>Bacteria</taxon>
        <taxon>Pseudomonadati</taxon>
        <taxon>Bacteroidota</taxon>
        <taxon>Sphingobacteriia</taxon>
        <taxon>Sphingobacteriales</taxon>
        <taxon>Sphingobacteriaceae</taxon>
        <taxon>Sphingobacterium</taxon>
    </lineage>
</organism>
<keyword evidence="4" id="KW-0119">Carbohydrate metabolism</keyword>
<evidence type="ECO:0008006" key="8">
    <source>
        <dbReference type="Google" id="ProtNLM"/>
    </source>
</evidence>